<evidence type="ECO:0000256" key="2">
    <source>
        <dbReference type="RuleBase" id="RU000461"/>
    </source>
</evidence>
<gene>
    <name evidence="4" type="ORF">GSF22_22695</name>
</gene>
<dbReference type="Proteomes" id="UP000823521">
    <property type="component" value="Unassembled WGS sequence"/>
</dbReference>
<keyword evidence="2" id="KW-0503">Monooxygenase</keyword>
<dbReference type="Gene3D" id="1.10.630.10">
    <property type="entry name" value="Cytochrome P450"/>
    <property type="match status" value="1"/>
</dbReference>
<keyword evidence="2" id="KW-0479">Metal-binding</keyword>
<evidence type="ECO:0000256" key="1">
    <source>
        <dbReference type="ARBA" id="ARBA00010617"/>
    </source>
</evidence>
<dbReference type="EMBL" id="WVUH01000230">
    <property type="protein sequence ID" value="MBO4208796.1"/>
    <property type="molecule type" value="Genomic_DNA"/>
</dbReference>
<comment type="similarity">
    <text evidence="1 2">Belongs to the cytochrome P450 family.</text>
</comment>
<evidence type="ECO:0000313" key="5">
    <source>
        <dbReference type="Proteomes" id="UP000823521"/>
    </source>
</evidence>
<name>A0ABS3VWF3_MICEH</name>
<accession>A0ABS3VWF3</accession>
<keyword evidence="5" id="KW-1185">Reference proteome</keyword>
<evidence type="ECO:0000313" key="4">
    <source>
        <dbReference type="EMBL" id="MBO4208796.1"/>
    </source>
</evidence>
<feature type="region of interest" description="Disordered" evidence="3">
    <location>
        <begin position="17"/>
        <end position="39"/>
    </location>
</feature>
<dbReference type="InterPro" id="IPR017972">
    <property type="entry name" value="Cyt_P450_CS"/>
</dbReference>
<reference evidence="4 5" key="1">
    <citation type="submission" date="2019-12" db="EMBL/GenBank/DDBJ databases">
        <title>Whole genome sequencing of endophytic Actinobacterium Micromonospora sp. MPMI6T.</title>
        <authorList>
            <person name="Evv R."/>
            <person name="Podile A.R."/>
        </authorList>
    </citation>
    <scope>NUCLEOTIDE SEQUENCE [LARGE SCALE GENOMIC DNA]</scope>
    <source>
        <strain evidence="4 5">MPMI6</strain>
    </source>
</reference>
<dbReference type="CDD" id="cd11031">
    <property type="entry name" value="Cyp158A-like"/>
    <property type="match status" value="1"/>
</dbReference>
<dbReference type="PRINTS" id="PR00359">
    <property type="entry name" value="BP450"/>
</dbReference>
<keyword evidence="2" id="KW-0408">Iron</keyword>
<organism evidence="4 5">
    <name type="scientific">Micromonospora echinofusca</name>
    <dbReference type="NCBI Taxonomy" id="47858"/>
    <lineage>
        <taxon>Bacteria</taxon>
        <taxon>Bacillati</taxon>
        <taxon>Actinomycetota</taxon>
        <taxon>Actinomycetes</taxon>
        <taxon>Micromonosporales</taxon>
        <taxon>Micromonosporaceae</taxon>
        <taxon>Micromonospora</taxon>
    </lineage>
</organism>
<comment type="caution">
    <text evidence="4">The sequence shown here is derived from an EMBL/GenBank/DDBJ whole genome shotgun (WGS) entry which is preliminary data.</text>
</comment>
<protein>
    <submittedName>
        <fullName evidence="4">Cytochrome P450</fullName>
    </submittedName>
</protein>
<dbReference type="InterPro" id="IPR001128">
    <property type="entry name" value="Cyt_P450"/>
</dbReference>
<dbReference type="PRINTS" id="PR00385">
    <property type="entry name" value="P450"/>
</dbReference>
<proteinExistence type="inferred from homology"/>
<dbReference type="PANTHER" id="PTHR46696">
    <property type="entry name" value="P450, PUTATIVE (EUROFUNG)-RELATED"/>
    <property type="match status" value="1"/>
</dbReference>
<dbReference type="SUPFAM" id="SSF48264">
    <property type="entry name" value="Cytochrome P450"/>
    <property type="match status" value="1"/>
</dbReference>
<keyword evidence="2" id="KW-0560">Oxidoreductase</keyword>
<sequence>MRVVRIERVRYDPQSVHDSWLGPVSRPSGSTAGRRPVRPPRVCLRQGVPVSNNPPVTTTRSYPFHAPDRLELDPLYARLRHEQPVTRVRLPYGEPAWLVTRYADVRTVLGDPRFSRAAALGRDEPRITPRQIDAGILALDPPEHTRLRRLAAKAFTARRVEQLRPRTTGITEELLDAMLAAGSPADFVEYVATPLPIRVICALLGVPVADQDRFHTWSEAIVSTTSLSPERIDEYLDNLYAYMGELIAQRRREPTDDLLSAMVRARDENADRLTELEVVQLAAGLLAAGHETTVTQLPNFVYVLLTTPGAWERLRADPGSVPSAVEELMRYVPLGVASAFARYATEDVELGGVLIRAGEPVIGSISSANRDESVFTDPDRLDLDRSVNPHLGFGHGVHHCIGAQLARMELQVALRALLQRTPELRIAVPEAELTWKSGLIVRGLTGLPVAW</sequence>
<dbReference type="PANTHER" id="PTHR46696:SF1">
    <property type="entry name" value="CYTOCHROME P450 YJIB-RELATED"/>
    <property type="match status" value="1"/>
</dbReference>
<dbReference type="InterPro" id="IPR002397">
    <property type="entry name" value="Cyt_P450_B"/>
</dbReference>
<dbReference type="Pfam" id="PF00067">
    <property type="entry name" value="p450"/>
    <property type="match status" value="1"/>
</dbReference>
<dbReference type="PROSITE" id="PS00086">
    <property type="entry name" value="CYTOCHROME_P450"/>
    <property type="match status" value="1"/>
</dbReference>
<dbReference type="InterPro" id="IPR036396">
    <property type="entry name" value="Cyt_P450_sf"/>
</dbReference>
<keyword evidence="2" id="KW-0349">Heme</keyword>
<evidence type="ECO:0000256" key="3">
    <source>
        <dbReference type="SAM" id="MobiDB-lite"/>
    </source>
</evidence>